<reference evidence="2 3" key="1">
    <citation type="submission" date="2015-11" db="EMBL/GenBank/DDBJ databases">
        <authorList>
            <person name="Sahl J."/>
            <person name="Wagner D."/>
            <person name="Keim P."/>
        </authorList>
    </citation>
    <scope>NUCLEOTIDE SEQUENCE [LARGE SCALE GENOMIC DNA]</scope>
    <source>
        <strain evidence="2 3">BDU18</strain>
    </source>
</reference>
<sequence length="51" mass="5204">MLQIAIAQSLAARRCAKSDAAARVRSGGNSADGEKSPNAPLGGPRRPSGER</sequence>
<name>A0ABR5TBK2_9BURK</name>
<evidence type="ECO:0000313" key="3">
    <source>
        <dbReference type="Proteomes" id="UP000070255"/>
    </source>
</evidence>
<organism evidence="2 3">
    <name type="scientific">Burkholderia savannae</name>
    <dbReference type="NCBI Taxonomy" id="1637837"/>
    <lineage>
        <taxon>Bacteria</taxon>
        <taxon>Pseudomonadati</taxon>
        <taxon>Pseudomonadota</taxon>
        <taxon>Betaproteobacteria</taxon>
        <taxon>Burkholderiales</taxon>
        <taxon>Burkholderiaceae</taxon>
        <taxon>Burkholderia</taxon>
        <taxon>pseudomallei group</taxon>
    </lineage>
</organism>
<keyword evidence="3" id="KW-1185">Reference proteome</keyword>
<gene>
    <name evidence="2" type="ORF">WS72_04825</name>
</gene>
<accession>A0ABR5TBK2</accession>
<dbReference type="EMBL" id="LNJQ01000001">
    <property type="protein sequence ID" value="KWZ42270.1"/>
    <property type="molecule type" value="Genomic_DNA"/>
</dbReference>
<feature type="region of interest" description="Disordered" evidence="1">
    <location>
        <begin position="22"/>
        <end position="51"/>
    </location>
</feature>
<evidence type="ECO:0000313" key="2">
    <source>
        <dbReference type="EMBL" id="KWZ42270.1"/>
    </source>
</evidence>
<proteinExistence type="predicted"/>
<evidence type="ECO:0000256" key="1">
    <source>
        <dbReference type="SAM" id="MobiDB-lite"/>
    </source>
</evidence>
<comment type="caution">
    <text evidence="2">The sequence shown here is derived from an EMBL/GenBank/DDBJ whole genome shotgun (WGS) entry which is preliminary data.</text>
</comment>
<dbReference type="Proteomes" id="UP000070255">
    <property type="component" value="Unassembled WGS sequence"/>
</dbReference>
<protein>
    <submittedName>
        <fullName evidence="2">Serine dehydratase</fullName>
    </submittedName>
</protein>